<sequence length="132" mass="13863">MPIHLLSAPSACLVAVVLLAIGLRRRDFIAALPPGDPLRAYHDATRTRDMRDGRKLTLILLAYLVFVLGLAAAGLGQTPTGAAHGILGIALLFSGSLALLVIRCGANQPGRGMIMLPPALLLLFGLTYPMLA</sequence>
<name>A4WZM1_CERS5</name>
<dbReference type="BioCyc" id="RSPH349102:G1G8M-4104-MONOMER"/>
<proteinExistence type="predicted"/>
<accession>A4WZM1</accession>
<protein>
    <submittedName>
        <fullName evidence="1">Uncharacterized protein</fullName>
    </submittedName>
</protein>
<reference evidence="1" key="1">
    <citation type="submission" date="2007-04" db="EMBL/GenBank/DDBJ databases">
        <title>Complete sequence of plasmid pRSPA02 of Rhodobacter sphaeroides ATCC 17025.</title>
        <authorList>
            <consortium name="US DOE Joint Genome Institute"/>
            <person name="Copeland A."/>
            <person name="Lucas S."/>
            <person name="Lapidus A."/>
            <person name="Barry K."/>
            <person name="Detter J.C."/>
            <person name="Glavina del Rio T."/>
            <person name="Hammon N."/>
            <person name="Israni S."/>
            <person name="Dalin E."/>
            <person name="Tice H."/>
            <person name="Pitluck S."/>
            <person name="Chertkov O."/>
            <person name="Brettin T."/>
            <person name="Bruce D."/>
            <person name="Han C."/>
            <person name="Schmutz J."/>
            <person name="Larimer F."/>
            <person name="Land M."/>
            <person name="Hauser L."/>
            <person name="Kyrpides N."/>
            <person name="Kim E."/>
            <person name="Richardson P."/>
            <person name="Mackenzie C."/>
            <person name="Choudhary M."/>
            <person name="Donohue T.J."/>
            <person name="Kaplan S."/>
        </authorList>
    </citation>
    <scope>NUCLEOTIDE SEQUENCE [LARGE SCALE GENOMIC DNA]</scope>
    <source>
        <strain evidence="1">ATCC 17025</strain>
        <plasmid evidence="1">pRSPA02</plasmid>
    </source>
</reference>
<dbReference type="AlphaFoldDB" id="A4WZM1"/>
<evidence type="ECO:0000313" key="1">
    <source>
        <dbReference type="EMBL" id="ABP72835.1"/>
    </source>
</evidence>
<dbReference type="HOGENOM" id="CLU_1915500_0_0_5"/>
<organism evidence="1">
    <name type="scientific">Cereibacter sphaeroides (strain ATCC 17025 / ATH 2.4.3)</name>
    <name type="common">Rhodobacter sphaeroides</name>
    <dbReference type="NCBI Taxonomy" id="349102"/>
    <lineage>
        <taxon>Bacteria</taxon>
        <taxon>Pseudomonadati</taxon>
        <taxon>Pseudomonadota</taxon>
        <taxon>Alphaproteobacteria</taxon>
        <taxon>Rhodobacterales</taxon>
        <taxon>Paracoccaceae</taxon>
        <taxon>Cereibacter</taxon>
    </lineage>
</organism>
<geneLocation type="plasmid" evidence="1">
    <name>pRSPA02</name>
</geneLocation>
<keyword evidence="1" id="KW-0614">Plasmid</keyword>
<gene>
    <name evidence="1" type="ordered locus">Rsph17025_3981</name>
</gene>
<dbReference type="KEGG" id="rsq:Rsph17025_3981"/>
<dbReference type="EMBL" id="CP000663">
    <property type="protein sequence ID" value="ABP72835.1"/>
    <property type="molecule type" value="Genomic_DNA"/>
</dbReference>